<feature type="compositionally biased region" description="Low complexity" evidence="1">
    <location>
        <begin position="241"/>
        <end position="264"/>
    </location>
</feature>
<keyword evidence="2" id="KW-1133">Transmembrane helix</keyword>
<evidence type="ECO:0000313" key="4">
    <source>
        <dbReference type="Proteomes" id="UP000507470"/>
    </source>
</evidence>
<sequence length="555" mass="62191">MTTPMTKPDVDISNIDSISMMTQDNEIRIRHIKLIKLRQNIKIDKGSKKKKKEQLTRLQSVDQRRENSPSSTNMGGNTILSANKSLNSDKAQGDYFGVDPSVTKCDKDLSSRVLPEGIVANTVNWHCKGYNGVDGLFSCIYRNYHNEKGCMEIIKMMIHSNSHDCDDATCSHTHDENESTNGEENGGVIEKNSHDCDDATCSHTHDENESTNGEENGGVIEKNSHDCDDATCSHTHDENESTNGEENGGVIEKNSTNSNDTTDINTDDENKGIKGNENGKGNEKNDDKDNSKKHIFKLGAILGISVGITGTIILFLIILVVIFVCRRRSKKKKRKQMTRLQSIDQRFEMAHLECSPSSTNKGGNTMLSTNESLNTHEAQGEYFVHDPSITKYDKDLSNRKLSEITRFSGAEGDENVYYEIDEDKIESSTSIEGVHQKEIEEVRDKGSHHSHQTKNLLGSKKNREQLTRLQSVDPRIEMANLESSQSSTNKEGHTIISATTDESQGEYFVLDPSVTKYDKDLSIRILPDVKRFSVAQGDEKVYNEIDEKKMNPQKM</sequence>
<feature type="compositionally biased region" description="Basic and acidic residues" evidence="1">
    <location>
        <begin position="280"/>
        <end position="290"/>
    </location>
</feature>
<feature type="region of interest" description="Disordered" evidence="1">
    <location>
        <begin position="166"/>
        <end position="290"/>
    </location>
</feature>
<keyword evidence="4" id="KW-1185">Reference proteome</keyword>
<dbReference type="AlphaFoldDB" id="A0A6J8EF94"/>
<dbReference type="Proteomes" id="UP000507470">
    <property type="component" value="Unassembled WGS sequence"/>
</dbReference>
<feature type="region of interest" description="Disordered" evidence="1">
    <location>
        <begin position="45"/>
        <end position="82"/>
    </location>
</feature>
<proteinExistence type="predicted"/>
<feature type="compositionally biased region" description="Polar residues" evidence="1">
    <location>
        <begin position="68"/>
        <end position="82"/>
    </location>
</feature>
<keyword evidence="2" id="KW-0472">Membrane</keyword>
<reference evidence="3 4" key="1">
    <citation type="submission" date="2020-06" db="EMBL/GenBank/DDBJ databases">
        <authorList>
            <person name="Li R."/>
            <person name="Bekaert M."/>
        </authorList>
    </citation>
    <scope>NUCLEOTIDE SEQUENCE [LARGE SCALE GENOMIC DNA]</scope>
    <source>
        <strain evidence="4">wild</strain>
    </source>
</reference>
<keyword evidence="2" id="KW-0812">Transmembrane</keyword>
<protein>
    <submittedName>
        <fullName evidence="3">Uncharacterized protein</fullName>
    </submittedName>
</protein>
<feature type="transmembrane region" description="Helical" evidence="2">
    <location>
        <begin position="298"/>
        <end position="325"/>
    </location>
</feature>
<dbReference type="EMBL" id="CACVKT020008806">
    <property type="protein sequence ID" value="CAC5417751.1"/>
    <property type="molecule type" value="Genomic_DNA"/>
</dbReference>
<accession>A0A6J8EF94</accession>
<evidence type="ECO:0000256" key="1">
    <source>
        <dbReference type="SAM" id="MobiDB-lite"/>
    </source>
</evidence>
<gene>
    <name evidence="3" type="ORF">MCOR_50235</name>
</gene>
<feature type="region of interest" description="Disordered" evidence="1">
    <location>
        <begin position="441"/>
        <end position="470"/>
    </location>
</feature>
<name>A0A6J8EF94_MYTCO</name>
<evidence type="ECO:0000313" key="3">
    <source>
        <dbReference type="EMBL" id="CAC5417751.1"/>
    </source>
</evidence>
<evidence type="ECO:0000256" key="2">
    <source>
        <dbReference type="SAM" id="Phobius"/>
    </source>
</evidence>
<organism evidence="3 4">
    <name type="scientific">Mytilus coruscus</name>
    <name type="common">Sea mussel</name>
    <dbReference type="NCBI Taxonomy" id="42192"/>
    <lineage>
        <taxon>Eukaryota</taxon>
        <taxon>Metazoa</taxon>
        <taxon>Spiralia</taxon>
        <taxon>Lophotrochozoa</taxon>
        <taxon>Mollusca</taxon>
        <taxon>Bivalvia</taxon>
        <taxon>Autobranchia</taxon>
        <taxon>Pteriomorphia</taxon>
        <taxon>Mytilida</taxon>
        <taxon>Mytiloidea</taxon>
        <taxon>Mytilidae</taxon>
        <taxon>Mytilinae</taxon>
        <taxon>Mytilus</taxon>
    </lineage>
</organism>